<evidence type="ECO:0000259" key="1">
    <source>
        <dbReference type="PROSITE" id="PS50056"/>
    </source>
</evidence>
<comment type="caution">
    <text evidence="2">The sequence shown here is derived from an EMBL/GenBank/DDBJ whole genome shotgun (WGS) entry which is preliminary data.</text>
</comment>
<dbReference type="PROSITE" id="PS00383">
    <property type="entry name" value="TYR_PHOSPHATASE_1"/>
    <property type="match status" value="1"/>
</dbReference>
<keyword evidence="3" id="KW-1185">Reference proteome</keyword>
<dbReference type="InterPro" id="IPR029021">
    <property type="entry name" value="Prot-tyrosine_phosphatase-like"/>
</dbReference>
<organism evidence="2 3">
    <name type="scientific">Entotheonella factor</name>
    <dbReference type="NCBI Taxonomy" id="1429438"/>
    <lineage>
        <taxon>Bacteria</taxon>
        <taxon>Pseudomonadati</taxon>
        <taxon>Nitrospinota/Tectimicrobiota group</taxon>
        <taxon>Candidatus Tectimicrobiota</taxon>
        <taxon>Candidatus Entotheonellia</taxon>
        <taxon>Candidatus Entotheonellales</taxon>
        <taxon>Candidatus Entotheonellaceae</taxon>
        <taxon>Candidatus Entotheonella</taxon>
    </lineage>
</organism>
<evidence type="ECO:0000313" key="3">
    <source>
        <dbReference type="Proteomes" id="UP000019141"/>
    </source>
</evidence>
<dbReference type="SUPFAM" id="SSF52799">
    <property type="entry name" value="(Phosphotyrosine protein) phosphatases II"/>
    <property type="match status" value="1"/>
</dbReference>
<dbReference type="Proteomes" id="UP000019141">
    <property type="component" value="Unassembled WGS sequence"/>
</dbReference>
<protein>
    <recommendedName>
        <fullName evidence="1">Tyrosine specific protein phosphatases domain-containing protein</fullName>
    </recommendedName>
</protein>
<gene>
    <name evidence="2" type="ORF">ETSY1_18355</name>
</gene>
<dbReference type="HOGENOM" id="CLU_1145556_0_0_7"/>
<dbReference type="AlphaFoldDB" id="W4LLD4"/>
<dbReference type="InterPro" id="IPR000387">
    <property type="entry name" value="Tyr_Pase_dom"/>
</dbReference>
<dbReference type="EMBL" id="AZHW01000544">
    <property type="protein sequence ID" value="ETW98530.1"/>
    <property type="molecule type" value="Genomic_DNA"/>
</dbReference>
<dbReference type="Pfam" id="PF22785">
    <property type="entry name" value="Tc-R-P"/>
    <property type="match status" value="1"/>
</dbReference>
<accession>W4LLD4</accession>
<dbReference type="Gene3D" id="3.90.190.10">
    <property type="entry name" value="Protein tyrosine phosphatase superfamily"/>
    <property type="match status" value="1"/>
</dbReference>
<proteinExistence type="predicted"/>
<dbReference type="PROSITE" id="PS50056">
    <property type="entry name" value="TYR_PHOSPHATASE_2"/>
    <property type="match status" value="1"/>
</dbReference>
<evidence type="ECO:0000313" key="2">
    <source>
        <dbReference type="EMBL" id="ETW98530.1"/>
    </source>
</evidence>
<sequence length="264" mass="30243">MPLRQQMPAFWWFIEGRVAGMGRPGFNRYRGSDLSLEEAMVFSWLGKISDTAPALTHFWQFLDDYGPKIALFHEPSTPPIADRLARLRERAPLLDVLERLSAKTQVFENVSWHDEGPEPRLRLTRNMRQLEAEIELLKRHQLSVLISLIEQPFDHDILSEHFTLHHLPIEDVTPPSPEQVYDLVAYLRSSLTADQNVAIHCLAGVGRTTTMLIAAHLVLGHTLHDLKAWIRRCNPHFLFRGSQAAFIDRFAQALDNGHLPILRA</sequence>
<name>W4LLD4_ENTF1</name>
<feature type="domain" description="Tyrosine specific protein phosphatases" evidence="1">
    <location>
        <begin position="178"/>
        <end position="245"/>
    </location>
</feature>
<dbReference type="InterPro" id="IPR050561">
    <property type="entry name" value="PTP"/>
</dbReference>
<dbReference type="InterPro" id="IPR016130">
    <property type="entry name" value="Tyr_Pase_AS"/>
</dbReference>
<dbReference type="PANTHER" id="PTHR23339">
    <property type="entry name" value="TYROSINE SPECIFIC PROTEIN PHOSPHATASE AND DUAL SPECIFICITY PROTEIN PHOSPHATASE"/>
    <property type="match status" value="1"/>
</dbReference>
<reference evidence="2 3" key="1">
    <citation type="journal article" date="2014" name="Nature">
        <title>An environmental bacterial taxon with a large and distinct metabolic repertoire.</title>
        <authorList>
            <person name="Wilson M.C."/>
            <person name="Mori T."/>
            <person name="Ruckert C."/>
            <person name="Uria A.R."/>
            <person name="Helf M.J."/>
            <person name="Takada K."/>
            <person name="Gernert C."/>
            <person name="Steffens U.A."/>
            <person name="Heycke N."/>
            <person name="Schmitt S."/>
            <person name="Rinke C."/>
            <person name="Helfrich E.J."/>
            <person name="Brachmann A.O."/>
            <person name="Gurgui C."/>
            <person name="Wakimoto T."/>
            <person name="Kracht M."/>
            <person name="Crusemann M."/>
            <person name="Hentschel U."/>
            <person name="Abe I."/>
            <person name="Matsunaga S."/>
            <person name="Kalinowski J."/>
            <person name="Takeyama H."/>
            <person name="Piel J."/>
        </authorList>
    </citation>
    <scope>NUCLEOTIDE SEQUENCE [LARGE SCALE GENOMIC DNA]</scope>
    <source>
        <strain evidence="3">TSY1</strain>
    </source>
</reference>
<dbReference type="SMART" id="SM01301">
    <property type="entry name" value="PTPlike_phytase"/>
    <property type="match status" value="1"/>
</dbReference>